<evidence type="ECO:0000313" key="11">
    <source>
        <dbReference type="Proteomes" id="UP000277766"/>
    </source>
</evidence>
<dbReference type="OrthoDB" id="9792626at2"/>
<dbReference type="PANTHER" id="PTHR43279:SF1">
    <property type="entry name" value="CATECHOL-2,3-DIOXYGENASE"/>
    <property type="match status" value="1"/>
</dbReference>
<sequence>MTYAKRMNKPPLPSLGPVTLRVADLNAVSDFYRTLLGLELHHTSDGEHGLAAQGTPILRLQAAPGLPRAPVSRPGLYHTAFLLPTRAELGRWLAHAARLGVGLGSGDHLVSEAFYLSDPEGNGIEVYADRPRELWRWEGGQVQMDTLSVDVPGVLAEAGVSLAAVQQGIAPAYGGAPADTQIGHVHLKVGSAAQAADFYAQALGLEQVSAFPGAAFLSWGGYHHHLGLNEWHSRGQGRPVGEALGLGHVEVTVADLAALRDRWQGRGDVLDEGESLTLTDPWGNRVQAVQGAEA</sequence>
<dbReference type="SUPFAM" id="SSF54593">
    <property type="entry name" value="Glyoxalase/Bleomycin resistance protein/Dihydroxybiphenyl dioxygenase"/>
    <property type="match status" value="2"/>
</dbReference>
<dbReference type="InterPro" id="IPR037523">
    <property type="entry name" value="VOC_core"/>
</dbReference>
<comment type="cofactor">
    <cofactor evidence="1 8">
        <name>Fe(2+)</name>
        <dbReference type="ChEBI" id="CHEBI:29033"/>
    </cofactor>
</comment>
<dbReference type="InterPro" id="IPR018146">
    <property type="entry name" value="Glyoxalase_1_CS"/>
</dbReference>
<comment type="caution">
    <text evidence="10">The sequence shown here is derived from an EMBL/GenBank/DDBJ whole genome shotgun (WGS) entry which is preliminary data.</text>
</comment>
<dbReference type="PROSITE" id="PS51819">
    <property type="entry name" value="VOC"/>
    <property type="match status" value="2"/>
</dbReference>
<name>A0A431VR78_9DEIO</name>
<dbReference type="CDD" id="cd07255">
    <property type="entry name" value="VOC_BsCatE_like_N"/>
    <property type="match status" value="1"/>
</dbReference>
<evidence type="ECO:0000256" key="1">
    <source>
        <dbReference type="ARBA" id="ARBA00001954"/>
    </source>
</evidence>
<evidence type="ECO:0000256" key="5">
    <source>
        <dbReference type="ARBA" id="ARBA00022964"/>
    </source>
</evidence>
<keyword evidence="11" id="KW-1185">Reference proteome</keyword>
<dbReference type="AlphaFoldDB" id="A0A431VR78"/>
<protein>
    <submittedName>
        <fullName evidence="10">VOC family protein</fullName>
    </submittedName>
</protein>
<dbReference type="InterPro" id="IPR029068">
    <property type="entry name" value="Glyas_Bleomycin-R_OHBP_Dase"/>
</dbReference>
<keyword evidence="6 8" id="KW-0560">Oxidoreductase</keyword>
<dbReference type="GO" id="GO:0051213">
    <property type="term" value="F:dioxygenase activity"/>
    <property type="evidence" value="ECO:0007669"/>
    <property type="project" value="UniProtKB-KW"/>
</dbReference>
<dbReference type="Pfam" id="PF00903">
    <property type="entry name" value="Glyoxalase"/>
    <property type="match status" value="2"/>
</dbReference>
<dbReference type="GO" id="GO:0008198">
    <property type="term" value="F:ferrous iron binding"/>
    <property type="evidence" value="ECO:0007669"/>
    <property type="project" value="InterPro"/>
</dbReference>
<keyword evidence="7 8" id="KW-0408">Iron</keyword>
<dbReference type="Proteomes" id="UP000277766">
    <property type="component" value="Unassembled WGS sequence"/>
</dbReference>
<keyword evidence="3" id="KW-0479">Metal-binding</keyword>
<dbReference type="Gene3D" id="3.10.180.10">
    <property type="entry name" value="2,3-Dihydroxybiphenyl 1,2-Dioxygenase, domain 1"/>
    <property type="match status" value="2"/>
</dbReference>
<dbReference type="CDD" id="cd16359">
    <property type="entry name" value="VOC_BsCatE_like_C"/>
    <property type="match status" value="1"/>
</dbReference>
<dbReference type="InterPro" id="IPR004360">
    <property type="entry name" value="Glyas_Fos-R_dOase_dom"/>
</dbReference>
<proteinExistence type="inferred from homology"/>
<dbReference type="EMBL" id="RXPE01000023">
    <property type="protein sequence ID" value="RTR25659.1"/>
    <property type="molecule type" value="Genomic_DNA"/>
</dbReference>
<feature type="domain" description="VOC" evidence="9">
    <location>
        <begin position="181"/>
        <end position="294"/>
    </location>
</feature>
<dbReference type="PANTHER" id="PTHR43279">
    <property type="entry name" value="CATECHOL-2,3-DIOXYGENASE"/>
    <property type="match status" value="1"/>
</dbReference>
<evidence type="ECO:0000256" key="4">
    <source>
        <dbReference type="ARBA" id="ARBA00022797"/>
    </source>
</evidence>
<evidence type="ECO:0000256" key="6">
    <source>
        <dbReference type="ARBA" id="ARBA00023002"/>
    </source>
</evidence>
<evidence type="ECO:0000256" key="3">
    <source>
        <dbReference type="ARBA" id="ARBA00022723"/>
    </source>
</evidence>
<evidence type="ECO:0000256" key="7">
    <source>
        <dbReference type="ARBA" id="ARBA00023004"/>
    </source>
</evidence>
<evidence type="ECO:0000256" key="2">
    <source>
        <dbReference type="ARBA" id="ARBA00008784"/>
    </source>
</evidence>
<gene>
    <name evidence="10" type="ORF">EJ104_10115</name>
</gene>
<feature type="domain" description="VOC" evidence="9">
    <location>
        <begin position="14"/>
        <end position="129"/>
    </location>
</feature>
<dbReference type="GO" id="GO:0004462">
    <property type="term" value="F:lactoylglutathione lyase activity"/>
    <property type="evidence" value="ECO:0007669"/>
    <property type="project" value="InterPro"/>
</dbReference>
<accession>A0A431VR78</accession>
<keyword evidence="4 8" id="KW-0058">Aromatic hydrocarbons catabolism</keyword>
<evidence type="ECO:0000259" key="9">
    <source>
        <dbReference type="PROSITE" id="PS51819"/>
    </source>
</evidence>
<dbReference type="InterPro" id="IPR000486">
    <property type="entry name" value="Xdiol_ring_cleave_dOase_1/2"/>
</dbReference>
<organism evidence="10 11">
    <name type="scientific">Deinococcus radiophilus</name>
    <dbReference type="NCBI Taxonomy" id="32062"/>
    <lineage>
        <taxon>Bacteria</taxon>
        <taxon>Thermotogati</taxon>
        <taxon>Deinococcota</taxon>
        <taxon>Deinococci</taxon>
        <taxon>Deinococcales</taxon>
        <taxon>Deinococcaceae</taxon>
        <taxon>Deinococcus</taxon>
    </lineage>
</organism>
<comment type="similarity">
    <text evidence="2 8">Belongs to the extradiol ring-cleavage dioxygenase family.</text>
</comment>
<reference evidence="10 11" key="1">
    <citation type="submission" date="2018-12" db="EMBL/GenBank/DDBJ databases">
        <title>Deinococcus radiophilus ATCC 27603 genome sequencing and assembly.</title>
        <authorList>
            <person name="Maclea K.S."/>
            <person name="Maynard C.R."/>
        </authorList>
    </citation>
    <scope>NUCLEOTIDE SEQUENCE [LARGE SCALE GENOMIC DNA]</scope>
    <source>
        <strain evidence="10 11">ATCC 27603</strain>
    </source>
</reference>
<evidence type="ECO:0000313" key="10">
    <source>
        <dbReference type="EMBL" id="RTR25659.1"/>
    </source>
</evidence>
<evidence type="ECO:0000256" key="8">
    <source>
        <dbReference type="RuleBase" id="RU000683"/>
    </source>
</evidence>
<keyword evidence="5 8" id="KW-0223">Dioxygenase</keyword>
<dbReference type="PROSITE" id="PS00934">
    <property type="entry name" value="GLYOXALASE_I_1"/>
    <property type="match status" value="1"/>
</dbReference>
<dbReference type="PROSITE" id="PS00082">
    <property type="entry name" value="EXTRADIOL_DIOXYGENAS"/>
    <property type="match status" value="1"/>
</dbReference>